<dbReference type="GO" id="GO:0047324">
    <property type="term" value="F:phosphoenolpyruvate-glycerone phosphotransferase activity"/>
    <property type="evidence" value="ECO:0007669"/>
    <property type="project" value="UniProtKB-EC"/>
</dbReference>
<evidence type="ECO:0000256" key="6">
    <source>
        <dbReference type="ARBA" id="ARBA00022798"/>
    </source>
</evidence>
<protein>
    <recommendedName>
        <fullName evidence="3">phosphoenolpyruvate--glycerone phosphotransferase</fullName>
        <ecNumber evidence="3">2.7.1.121</ecNumber>
    </recommendedName>
</protein>
<dbReference type="AlphaFoldDB" id="C0C030"/>
<dbReference type="HOGENOM" id="CLU_066424_1_0_9"/>
<evidence type="ECO:0000313" key="11">
    <source>
        <dbReference type="Proteomes" id="UP000004893"/>
    </source>
</evidence>
<dbReference type="EMBL" id="ABYI02000019">
    <property type="protein sequence ID" value="EEG74758.1"/>
    <property type="molecule type" value="Genomic_DNA"/>
</dbReference>
<feature type="domain" description="DhaL" evidence="9">
    <location>
        <begin position="4"/>
        <end position="204"/>
    </location>
</feature>
<dbReference type="GO" id="GO:0005829">
    <property type="term" value="C:cytosol"/>
    <property type="evidence" value="ECO:0007669"/>
    <property type="project" value="TreeGrafter"/>
</dbReference>
<dbReference type="Proteomes" id="UP000004893">
    <property type="component" value="Unassembled WGS sequence"/>
</dbReference>
<dbReference type="FunFam" id="1.25.40.340:FF:000002">
    <property type="entry name" value="Dihydroxyacetone kinase, L subunit"/>
    <property type="match status" value="1"/>
</dbReference>
<evidence type="ECO:0000256" key="4">
    <source>
        <dbReference type="ARBA" id="ARBA00022679"/>
    </source>
</evidence>
<evidence type="ECO:0000256" key="1">
    <source>
        <dbReference type="ARBA" id="ARBA00001113"/>
    </source>
</evidence>
<dbReference type="OrthoDB" id="9800291at2"/>
<dbReference type="InterPro" id="IPR050861">
    <property type="entry name" value="Dihydroxyacetone_Kinase"/>
</dbReference>
<dbReference type="EC" id="2.7.1.121" evidence="3"/>
<keyword evidence="5" id="KW-0418">Kinase</keyword>
<evidence type="ECO:0000256" key="5">
    <source>
        <dbReference type="ARBA" id="ARBA00022777"/>
    </source>
</evidence>
<keyword evidence="6" id="KW-0319">Glycerol metabolism</keyword>
<evidence type="ECO:0000256" key="8">
    <source>
        <dbReference type="ARBA" id="ARBA00055771"/>
    </source>
</evidence>
<evidence type="ECO:0000259" key="9">
    <source>
        <dbReference type="PROSITE" id="PS51480"/>
    </source>
</evidence>
<dbReference type="eggNOG" id="COG1461">
    <property type="taxonomic scope" value="Bacteria"/>
</dbReference>
<dbReference type="RefSeq" id="WP_006442758.1">
    <property type="nucleotide sequence ID" value="NZ_CP036524.1"/>
</dbReference>
<dbReference type="InterPro" id="IPR036117">
    <property type="entry name" value="DhaL_dom_sf"/>
</dbReference>
<comment type="function">
    <text evidence="8">ADP-binding subunit of the dihydroxyacetone kinase, which is responsible for the phosphoenolpyruvate (PEP)-dependent phosphorylation of dihydroxyacetone. DhaL-ADP is converted to DhaL-ATP via a phosphoryl group transfer from DhaM and transmits it to dihydroxyacetone binds to DhaK.</text>
</comment>
<evidence type="ECO:0000256" key="2">
    <source>
        <dbReference type="ARBA" id="ARBA00004745"/>
    </source>
</evidence>
<dbReference type="SUPFAM" id="SSF101473">
    <property type="entry name" value="DhaL-like"/>
    <property type="match status" value="1"/>
</dbReference>
<dbReference type="Pfam" id="PF02734">
    <property type="entry name" value="Dak2"/>
    <property type="match status" value="1"/>
</dbReference>
<comment type="catalytic activity">
    <reaction evidence="1">
        <text>dihydroxyacetone + phosphoenolpyruvate = dihydroxyacetone phosphate + pyruvate</text>
        <dbReference type="Rhea" id="RHEA:18381"/>
        <dbReference type="ChEBI" id="CHEBI:15361"/>
        <dbReference type="ChEBI" id="CHEBI:16016"/>
        <dbReference type="ChEBI" id="CHEBI:57642"/>
        <dbReference type="ChEBI" id="CHEBI:58702"/>
        <dbReference type="EC" id="2.7.1.121"/>
    </reaction>
</comment>
<dbReference type="PANTHER" id="PTHR28629:SF4">
    <property type="entry name" value="TRIOKINASE_FMN CYCLASE"/>
    <property type="match status" value="1"/>
</dbReference>
<gene>
    <name evidence="10" type="ORF">CLOHYLEM_05422</name>
</gene>
<evidence type="ECO:0000256" key="7">
    <source>
        <dbReference type="ARBA" id="ARBA00046577"/>
    </source>
</evidence>
<comment type="pathway">
    <text evidence="2">Polyol metabolism; glycerol degradation.</text>
</comment>
<reference evidence="10" key="2">
    <citation type="submission" date="2013-06" db="EMBL/GenBank/DDBJ databases">
        <title>Draft genome sequence of Clostridium hylemonae (DSM 15053).</title>
        <authorList>
            <person name="Sudarsanam P."/>
            <person name="Ley R."/>
            <person name="Guruge J."/>
            <person name="Turnbaugh P.J."/>
            <person name="Mahowald M."/>
            <person name="Liep D."/>
            <person name="Gordon J."/>
        </authorList>
    </citation>
    <scope>NUCLEOTIDE SEQUENCE</scope>
    <source>
        <strain evidence="10">DSM 15053</strain>
    </source>
</reference>
<reference evidence="10" key="1">
    <citation type="submission" date="2009-02" db="EMBL/GenBank/DDBJ databases">
        <authorList>
            <person name="Fulton L."/>
            <person name="Clifton S."/>
            <person name="Fulton B."/>
            <person name="Xu J."/>
            <person name="Minx P."/>
            <person name="Pepin K.H."/>
            <person name="Johnson M."/>
            <person name="Bhonagiri V."/>
            <person name="Nash W.E."/>
            <person name="Mardis E.R."/>
            <person name="Wilson R.K."/>
        </authorList>
    </citation>
    <scope>NUCLEOTIDE SEQUENCE [LARGE SCALE GENOMIC DNA]</scope>
    <source>
        <strain evidence="10">DSM 15053</strain>
    </source>
</reference>
<dbReference type="SMART" id="SM01120">
    <property type="entry name" value="Dak2"/>
    <property type="match status" value="1"/>
</dbReference>
<dbReference type="GO" id="GO:0019563">
    <property type="term" value="P:glycerol catabolic process"/>
    <property type="evidence" value="ECO:0007669"/>
    <property type="project" value="TreeGrafter"/>
</dbReference>
<comment type="subunit">
    <text evidence="7">Homodimer. The dihydroxyacetone kinase complex is composed of a homodimer of DhaM, a homodimer of DhaK and the subunit DhaL.</text>
</comment>
<dbReference type="PANTHER" id="PTHR28629">
    <property type="entry name" value="TRIOKINASE/FMN CYCLASE"/>
    <property type="match status" value="1"/>
</dbReference>
<evidence type="ECO:0000256" key="3">
    <source>
        <dbReference type="ARBA" id="ARBA00012095"/>
    </source>
</evidence>
<organism evidence="10 11">
    <name type="scientific">[Clostridium] hylemonae DSM 15053</name>
    <dbReference type="NCBI Taxonomy" id="553973"/>
    <lineage>
        <taxon>Bacteria</taxon>
        <taxon>Bacillati</taxon>
        <taxon>Bacillota</taxon>
        <taxon>Clostridia</taxon>
        <taxon>Lachnospirales</taxon>
        <taxon>Lachnospiraceae</taxon>
    </lineage>
</organism>
<name>C0C030_9FIRM</name>
<proteinExistence type="predicted"/>
<comment type="caution">
    <text evidence="10">The sequence shown here is derived from an EMBL/GenBank/DDBJ whole genome shotgun (WGS) entry which is preliminary data.</text>
</comment>
<dbReference type="GO" id="GO:0004371">
    <property type="term" value="F:glycerone kinase activity"/>
    <property type="evidence" value="ECO:0007669"/>
    <property type="project" value="InterPro"/>
</dbReference>
<accession>C0C030</accession>
<dbReference type="Gene3D" id="1.25.40.340">
    <property type="match status" value="1"/>
</dbReference>
<evidence type="ECO:0000313" key="10">
    <source>
        <dbReference type="EMBL" id="EEG74758.1"/>
    </source>
</evidence>
<keyword evidence="11" id="KW-1185">Reference proteome</keyword>
<keyword evidence="4" id="KW-0808">Transferase</keyword>
<sequence length="209" mass="22488">MNKNELVNFLRQLKNTMEDNREYLIGLDSIVGDGDLGLTMSDGFRAAYEAVKDLEETDAGRMCYTAGKVMAEKVPSTMGTLMASGLIEAGKELRDTEEMKDAAWIIFFKAYETGVCKRGHAKVGDKTFLDAFHPACEVLESQLDQGAPLEEAARKASAAAEKGFHATAALTAVHGRAAAHRERSGQTEDAGAAVAMLMVRAFADSMTAS</sequence>
<dbReference type="PROSITE" id="PS51480">
    <property type="entry name" value="DHAL"/>
    <property type="match status" value="1"/>
</dbReference>
<dbReference type="STRING" id="553973.CLOHYLEM_05422"/>
<dbReference type="InterPro" id="IPR004007">
    <property type="entry name" value="DhaL_dom"/>
</dbReference>